<keyword evidence="1" id="KW-0175">Coiled coil</keyword>
<evidence type="ECO:0000313" key="5">
    <source>
        <dbReference type="EMBL" id="KAK9688144.1"/>
    </source>
</evidence>
<dbReference type="GO" id="GO:0005737">
    <property type="term" value="C:cytoplasm"/>
    <property type="evidence" value="ECO:0007669"/>
    <property type="project" value="TreeGrafter"/>
</dbReference>
<dbReference type="PANTHER" id="PTHR12356">
    <property type="entry name" value="NUCLEAR MOVEMENT PROTEIN NUDC"/>
    <property type="match status" value="1"/>
</dbReference>
<feature type="domain" description="NudC N-terminal" evidence="3">
    <location>
        <begin position="29"/>
        <end position="63"/>
    </location>
</feature>
<name>A0AAW1IF51_POPJA</name>
<accession>A0AAW1IF51</accession>
<gene>
    <name evidence="5" type="ORF">QE152_g35751</name>
</gene>
<protein>
    <submittedName>
        <fullName evidence="5">Nuclear distribution C domain</fullName>
    </submittedName>
</protein>
<feature type="domain" description="Nuclear migration protein nudC" evidence="4">
    <location>
        <begin position="115"/>
        <end position="162"/>
    </location>
</feature>
<evidence type="ECO:0000256" key="1">
    <source>
        <dbReference type="ARBA" id="ARBA00023054"/>
    </source>
</evidence>
<sequence>MSGDSDKDEQFDSLLLSTMSGDSDKDEQFDSLLLSIAQYHPEGASQLLDTFVNFLSRKTDFFTGGNVGEWEKRVMSTFKKYEAISREAQEAETKARQEREAAKKAKEKVEPVKPAEIVELTDEEAEKLQKQIDADKNAEGSKAAAEPIPLSEKIEDDEEESEKGKLKPNAGNGCDLGKYRWTQTLQDIEVSSLF</sequence>
<keyword evidence="6" id="KW-1185">Reference proteome</keyword>
<dbReference type="Proteomes" id="UP001458880">
    <property type="component" value="Unassembled WGS sequence"/>
</dbReference>
<reference evidence="5 6" key="1">
    <citation type="journal article" date="2024" name="BMC Genomics">
        <title>De novo assembly and annotation of Popillia japonica's genome with initial clues to its potential as an invasive pest.</title>
        <authorList>
            <person name="Cucini C."/>
            <person name="Boschi S."/>
            <person name="Funari R."/>
            <person name="Cardaioli E."/>
            <person name="Iannotti N."/>
            <person name="Marturano G."/>
            <person name="Paoli F."/>
            <person name="Bruttini M."/>
            <person name="Carapelli A."/>
            <person name="Frati F."/>
            <person name="Nardi F."/>
        </authorList>
    </citation>
    <scope>NUCLEOTIDE SEQUENCE [LARGE SCALE GENOMIC DNA]</scope>
    <source>
        <strain evidence="5">DMR45628</strain>
    </source>
</reference>
<dbReference type="InterPro" id="IPR032572">
    <property type="entry name" value="NuDC"/>
</dbReference>
<dbReference type="InterPro" id="IPR025934">
    <property type="entry name" value="NudC_N_dom"/>
</dbReference>
<feature type="compositionally biased region" description="Basic and acidic residues" evidence="2">
    <location>
        <begin position="88"/>
        <end position="113"/>
    </location>
</feature>
<comment type="caution">
    <text evidence="5">The sequence shown here is derived from an EMBL/GenBank/DDBJ whole genome shotgun (WGS) entry which is preliminary data.</text>
</comment>
<dbReference type="InterPro" id="IPR037898">
    <property type="entry name" value="NudC_fam"/>
</dbReference>
<dbReference type="AlphaFoldDB" id="A0AAW1IF51"/>
<organism evidence="5 6">
    <name type="scientific">Popillia japonica</name>
    <name type="common">Japanese beetle</name>
    <dbReference type="NCBI Taxonomy" id="7064"/>
    <lineage>
        <taxon>Eukaryota</taxon>
        <taxon>Metazoa</taxon>
        <taxon>Ecdysozoa</taxon>
        <taxon>Arthropoda</taxon>
        <taxon>Hexapoda</taxon>
        <taxon>Insecta</taxon>
        <taxon>Pterygota</taxon>
        <taxon>Neoptera</taxon>
        <taxon>Endopterygota</taxon>
        <taxon>Coleoptera</taxon>
        <taxon>Polyphaga</taxon>
        <taxon>Scarabaeiformia</taxon>
        <taxon>Scarabaeidae</taxon>
        <taxon>Rutelinae</taxon>
        <taxon>Popillia</taxon>
    </lineage>
</organism>
<evidence type="ECO:0000259" key="4">
    <source>
        <dbReference type="Pfam" id="PF16273"/>
    </source>
</evidence>
<dbReference type="Pfam" id="PF14050">
    <property type="entry name" value="Nudc_N"/>
    <property type="match status" value="1"/>
</dbReference>
<feature type="region of interest" description="Disordered" evidence="2">
    <location>
        <begin position="1"/>
        <end position="26"/>
    </location>
</feature>
<dbReference type="PANTHER" id="PTHR12356:SF3">
    <property type="entry name" value="NUCLEAR MIGRATION PROTEIN NUDC"/>
    <property type="match status" value="1"/>
</dbReference>
<feature type="compositionally biased region" description="Basic and acidic residues" evidence="2">
    <location>
        <begin position="1"/>
        <end position="10"/>
    </location>
</feature>
<evidence type="ECO:0000313" key="6">
    <source>
        <dbReference type="Proteomes" id="UP001458880"/>
    </source>
</evidence>
<dbReference type="Pfam" id="PF16273">
    <property type="entry name" value="NuDC"/>
    <property type="match status" value="1"/>
</dbReference>
<feature type="region of interest" description="Disordered" evidence="2">
    <location>
        <begin position="88"/>
        <end position="177"/>
    </location>
</feature>
<dbReference type="GO" id="GO:0006457">
    <property type="term" value="P:protein folding"/>
    <property type="evidence" value="ECO:0007669"/>
    <property type="project" value="TreeGrafter"/>
</dbReference>
<dbReference type="GO" id="GO:0051082">
    <property type="term" value="F:unfolded protein binding"/>
    <property type="evidence" value="ECO:0007669"/>
    <property type="project" value="TreeGrafter"/>
</dbReference>
<dbReference type="EMBL" id="JASPKY010000604">
    <property type="protein sequence ID" value="KAK9688144.1"/>
    <property type="molecule type" value="Genomic_DNA"/>
</dbReference>
<evidence type="ECO:0000259" key="3">
    <source>
        <dbReference type="Pfam" id="PF14050"/>
    </source>
</evidence>
<feature type="compositionally biased region" description="Basic and acidic residues" evidence="2">
    <location>
        <begin position="126"/>
        <end position="139"/>
    </location>
</feature>
<evidence type="ECO:0000256" key="2">
    <source>
        <dbReference type="SAM" id="MobiDB-lite"/>
    </source>
</evidence>
<proteinExistence type="predicted"/>